<dbReference type="PATRIC" id="fig|1302648.3.peg.1551"/>
<comment type="caution">
    <text evidence="2">The sequence shown here is derived from an EMBL/GenBank/DDBJ whole genome shotgun (WGS) entry which is preliminary data.</text>
</comment>
<dbReference type="RefSeq" id="WP_028790129.1">
    <property type="nucleotide sequence ID" value="NZ_JPVT01000167.1"/>
</dbReference>
<gene>
    <name evidence="2" type="ORF">TMU3MR103_1588</name>
</gene>
<evidence type="ECO:0008006" key="4">
    <source>
        <dbReference type="Google" id="ProtNLM"/>
    </source>
</evidence>
<evidence type="ECO:0000313" key="2">
    <source>
        <dbReference type="EMBL" id="KFN90291.1"/>
    </source>
</evidence>
<accession>A0A091BXE0</accession>
<evidence type="ECO:0000313" key="3">
    <source>
        <dbReference type="Proteomes" id="UP000029381"/>
    </source>
</evidence>
<sequence length="146" mass="16900">MTKQKKRFKAIIENQEYTIISKESPEHMKIVTELVNEQLEEIKSLSLESDNEQAAILLALNAVSDQLKKQEELMKLKAENEALYKKASQASELESRIQRIEKIEQEAKETLEKQGQKGKRVNNHLEAQQILNENRKQDIQQKVSQG</sequence>
<protein>
    <recommendedName>
        <fullName evidence="4">Cell division protein ZapA</fullName>
    </recommendedName>
</protein>
<dbReference type="EMBL" id="JPVT01000167">
    <property type="protein sequence ID" value="KFN90291.1"/>
    <property type="molecule type" value="Genomic_DNA"/>
</dbReference>
<dbReference type="Proteomes" id="UP000029381">
    <property type="component" value="Unassembled WGS sequence"/>
</dbReference>
<evidence type="ECO:0000256" key="1">
    <source>
        <dbReference type="SAM" id="Coils"/>
    </source>
</evidence>
<keyword evidence="3" id="KW-1185">Reference proteome</keyword>
<dbReference type="Pfam" id="PF05164">
    <property type="entry name" value="ZapA"/>
    <property type="match status" value="1"/>
</dbReference>
<dbReference type="AlphaFoldDB" id="A0A091BXE0"/>
<reference evidence="2 3" key="1">
    <citation type="submission" date="2014-08" db="EMBL/GenBank/DDBJ databases">
        <title>Genome sequence of Tetragenococcus muriaticus.</title>
        <authorList>
            <person name="Chuea-nongthon C."/>
            <person name="Rodtong S."/>
            <person name="Yongsawatdigul J."/>
            <person name="Steele J.L."/>
            <person name="Liu X.-y."/>
            <person name="Speers J."/>
            <person name="Glasner J.D."/>
            <person name="Neeno-Eckwall E.C."/>
        </authorList>
    </citation>
    <scope>NUCLEOTIDE SEQUENCE [LARGE SCALE GENOMIC DNA]</scope>
    <source>
        <strain evidence="2 3">3MR10-3</strain>
    </source>
</reference>
<organism evidence="2 3">
    <name type="scientific">Tetragenococcus muriaticus 3MR10-3</name>
    <dbReference type="NCBI Taxonomy" id="1302648"/>
    <lineage>
        <taxon>Bacteria</taxon>
        <taxon>Bacillati</taxon>
        <taxon>Bacillota</taxon>
        <taxon>Bacilli</taxon>
        <taxon>Lactobacillales</taxon>
        <taxon>Enterococcaceae</taxon>
        <taxon>Tetragenococcus</taxon>
    </lineage>
</organism>
<dbReference type="Gene3D" id="6.10.250.790">
    <property type="match status" value="1"/>
</dbReference>
<feature type="coiled-coil region" evidence="1">
    <location>
        <begin position="35"/>
        <end position="117"/>
    </location>
</feature>
<dbReference type="SUPFAM" id="SSF102829">
    <property type="entry name" value="Cell division protein ZapA-like"/>
    <property type="match status" value="1"/>
</dbReference>
<name>A0A091BXE0_9ENTE</name>
<dbReference type="InterPro" id="IPR036192">
    <property type="entry name" value="Cell_div_ZapA-like_sf"/>
</dbReference>
<dbReference type="InterPro" id="IPR053712">
    <property type="entry name" value="Bac_CellDiv_Activator"/>
</dbReference>
<dbReference type="InterPro" id="IPR007838">
    <property type="entry name" value="Cell_div_ZapA-like"/>
</dbReference>
<proteinExistence type="predicted"/>
<keyword evidence="1" id="KW-0175">Coiled coil</keyword>